<dbReference type="GO" id="GO:0005975">
    <property type="term" value="P:carbohydrate metabolic process"/>
    <property type="evidence" value="ECO:0007669"/>
    <property type="project" value="TreeGrafter"/>
</dbReference>
<name>A0A2N3QGV5_9BIFI</name>
<comment type="caution">
    <text evidence="4">The sequence shown here is derived from an EMBL/GenBank/DDBJ whole genome shotgun (WGS) entry which is preliminary data.</text>
</comment>
<dbReference type="Gene3D" id="3.40.50.1110">
    <property type="entry name" value="SGNH hydrolase"/>
    <property type="match status" value="1"/>
</dbReference>
<dbReference type="PANTHER" id="PTHR22901:SF0">
    <property type="entry name" value="SIALATE O-ACETYLESTERASE"/>
    <property type="match status" value="1"/>
</dbReference>
<keyword evidence="1" id="KW-0378">Hydrolase</keyword>
<dbReference type="SUPFAM" id="SSF52266">
    <property type="entry name" value="SGNH hydrolase"/>
    <property type="match status" value="1"/>
</dbReference>
<feature type="chain" id="PRO_5014684744" evidence="2">
    <location>
        <begin position="46"/>
        <end position="537"/>
    </location>
</feature>
<dbReference type="Proteomes" id="UP000233730">
    <property type="component" value="Unassembled WGS sequence"/>
</dbReference>
<feature type="domain" description="Sialate O-acetylesterase" evidence="3">
    <location>
        <begin position="161"/>
        <end position="383"/>
    </location>
</feature>
<sequence>MLHTARTTHISPPQTRRSHLANDCRRALALLLALCLSVCAGACGAASGTSATAAPTGGTNSAQGTVSVAMQPYVAEQMVLQRDAPITLSGLIARQDGEVDASAITVTLTGDRTRRSGKTTVKDNRFTATLDALPASETPYELTVAYGDQTVFHLNTVYIGDVFVASGQSNMELNYQQYYGTADRARRNLGSTFTLSDLPALVDDPAIHFIRAAHTTEGADFPVDSVMDGQWKPCTGTDAQYLGYLPQLFAQRLRADEPHVPIGIIQTAWGGTPIRDHVPGGRIYKNHIAPLRGTHIAGVIWYQGCNDAWQLQNALDYEARFSTLINDYRTVFEDPQMPFLYVQLARWGGAQYTQYVRQAQLDTLTDPNLKNTANLGMTVTIDTDKGTSSVIHPLGKDIIATRMASQWRAIRAHKAIPSGPLAATARRTGDGTVQLAFRNGTAQGLRAMKPDYSLSASADAVATATSQPVEGFEVADSSGEFHKATASINGDTVILRCPQVRAISQVRYLWAGEPHSDSLLYNASALPASPFILAVSR</sequence>
<reference evidence="4 5" key="1">
    <citation type="submission" date="2017-10" db="EMBL/GenBank/DDBJ databases">
        <title>Bifidobacterium genomics.</title>
        <authorList>
            <person name="Lugli G.A."/>
            <person name="Milani C."/>
            <person name="Mancabelli L."/>
        </authorList>
    </citation>
    <scope>NUCLEOTIDE SEQUENCE [LARGE SCALE GENOMIC DNA]</scope>
    <source>
        <strain evidence="4 5">1524B</strain>
    </source>
</reference>
<dbReference type="GO" id="GO:0001681">
    <property type="term" value="F:sialate O-acetylesterase activity"/>
    <property type="evidence" value="ECO:0007669"/>
    <property type="project" value="InterPro"/>
</dbReference>
<evidence type="ECO:0000313" key="4">
    <source>
        <dbReference type="EMBL" id="PKU90485.1"/>
    </source>
</evidence>
<evidence type="ECO:0000259" key="3">
    <source>
        <dbReference type="Pfam" id="PF03629"/>
    </source>
</evidence>
<evidence type="ECO:0000313" key="5">
    <source>
        <dbReference type="Proteomes" id="UP000233730"/>
    </source>
</evidence>
<dbReference type="AlphaFoldDB" id="A0A2N3QGV5"/>
<proteinExistence type="predicted"/>
<keyword evidence="2" id="KW-0732">Signal</keyword>
<evidence type="ECO:0000256" key="2">
    <source>
        <dbReference type="SAM" id="SignalP"/>
    </source>
</evidence>
<dbReference type="InterPro" id="IPR005181">
    <property type="entry name" value="SASA"/>
</dbReference>
<dbReference type="RefSeq" id="WP_101429992.1">
    <property type="nucleotide sequence ID" value="NZ_PCGZ01000006.1"/>
</dbReference>
<gene>
    <name evidence="4" type="ORF">CQR46_1129</name>
</gene>
<dbReference type="InterPro" id="IPR036514">
    <property type="entry name" value="SGNH_hydro_sf"/>
</dbReference>
<feature type="signal peptide" evidence="2">
    <location>
        <begin position="1"/>
        <end position="45"/>
    </location>
</feature>
<dbReference type="PANTHER" id="PTHR22901">
    <property type="entry name" value="SIALATE O-ACETYLESTERASE"/>
    <property type="match status" value="1"/>
</dbReference>
<dbReference type="Pfam" id="PF03629">
    <property type="entry name" value="SASA"/>
    <property type="match status" value="1"/>
</dbReference>
<dbReference type="EMBL" id="PCGZ01000006">
    <property type="protein sequence ID" value="PKU90485.1"/>
    <property type="molecule type" value="Genomic_DNA"/>
</dbReference>
<accession>A0A2N3QGV5</accession>
<organism evidence="4 5">
    <name type="scientific">Bifidobacterium pseudolongum subsp. globosum</name>
    <dbReference type="NCBI Taxonomy" id="1690"/>
    <lineage>
        <taxon>Bacteria</taxon>
        <taxon>Bacillati</taxon>
        <taxon>Actinomycetota</taxon>
        <taxon>Actinomycetes</taxon>
        <taxon>Bifidobacteriales</taxon>
        <taxon>Bifidobacteriaceae</taxon>
        <taxon>Bifidobacterium</taxon>
    </lineage>
</organism>
<dbReference type="InterPro" id="IPR039329">
    <property type="entry name" value="SIAE"/>
</dbReference>
<evidence type="ECO:0000256" key="1">
    <source>
        <dbReference type="ARBA" id="ARBA00022801"/>
    </source>
</evidence>
<protein>
    <submittedName>
        <fullName evidence="4">Sialic acid-specific 9-O-acetylesterase</fullName>
    </submittedName>
</protein>